<name>B4IQ96_DROSE</name>
<gene>
    <name evidence="2" type="primary">Dsec\GM13568</name>
    <name evidence="2" type="ORF">Dsec_GM13568</name>
</gene>
<keyword evidence="3" id="KW-1185">Reference proteome</keyword>
<reference evidence="2 3" key="1">
    <citation type="journal article" date="2007" name="Nature">
        <title>Evolution of genes and genomes on the Drosophila phylogeny.</title>
        <authorList>
            <consortium name="Drosophila 12 Genomes Consortium"/>
            <person name="Clark A.G."/>
            <person name="Eisen M.B."/>
            <person name="Smith D.R."/>
            <person name="Bergman C.M."/>
            <person name="Oliver B."/>
            <person name="Markow T.A."/>
            <person name="Kaufman T.C."/>
            <person name="Kellis M."/>
            <person name="Gelbart W."/>
            <person name="Iyer V.N."/>
            <person name="Pollard D.A."/>
            <person name="Sackton T.B."/>
            <person name="Larracuente A.M."/>
            <person name="Singh N.D."/>
            <person name="Abad J.P."/>
            <person name="Abt D.N."/>
            <person name="Adryan B."/>
            <person name="Aguade M."/>
            <person name="Akashi H."/>
            <person name="Anderson W.W."/>
            <person name="Aquadro C.F."/>
            <person name="Ardell D.H."/>
            <person name="Arguello R."/>
            <person name="Artieri C.G."/>
            <person name="Barbash D.A."/>
            <person name="Barker D."/>
            <person name="Barsanti P."/>
            <person name="Batterham P."/>
            <person name="Batzoglou S."/>
            <person name="Begun D."/>
            <person name="Bhutkar A."/>
            <person name="Blanco E."/>
            <person name="Bosak S.A."/>
            <person name="Bradley R.K."/>
            <person name="Brand A.D."/>
            <person name="Brent M.R."/>
            <person name="Brooks A.N."/>
            <person name="Brown R.H."/>
            <person name="Butlin R.K."/>
            <person name="Caggese C."/>
            <person name="Calvi B.R."/>
            <person name="Bernardo de Carvalho A."/>
            <person name="Caspi A."/>
            <person name="Castrezana S."/>
            <person name="Celniker S.E."/>
            <person name="Chang J.L."/>
            <person name="Chapple C."/>
            <person name="Chatterji S."/>
            <person name="Chinwalla A."/>
            <person name="Civetta A."/>
            <person name="Clifton S.W."/>
            <person name="Comeron J.M."/>
            <person name="Costello J.C."/>
            <person name="Coyne J.A."/>
            <person name="Daub J."/>
            <person name="David R.G."/>
            <person name="Delcher A.L."/>
            <person name="Delehaunty K."/>
            <person name="Do C.B."/>
            <person name="Ebling H."/>
            <person name="Edwards K."/>
            <person name="Eickbush T."/>
            <person name="Evans J.D."/>
            <person name="Filipski A."/>
            <person name="Findeiss S."/>
            <person name="Freyhult E."/>
            <person name="Fulton L."/>
            <person name="Fulton R."/>
            <person name="Garcia A.C."/>
            <person name="Gardiner A."/>
            <person name="Garfield D.A."/>
            <person name="Garvin B.E."/>
            <person name="Gibson G."/>
            <person name="Gilbert D."/>
            <person name="Gnerre S."/>
            <person name="Godfrey J."/>
            <person name="Good R."/>
            <person name="Gotea V."/>
            <person name="Gravely B."/>
            <person name="Greenberg A.J."/>
            <person name="Griffiths-Jones S."/>
            <person name="Gross S."/>
            <person name="Guigo R."/>
            <person name="Gustafson E.A."/>
            <person name="Haerty W."/>
            <person name="Hahn M.W."/>
            <person name="Halligan D.L."/>
            <person name="Halpern A.L."/>
            <person name="Halter G.M."/>
            <person name="Han M.V."/>
            <person name="Heger A."/>
            <person name="Hillier L."/>
            <person name="Hinrichs A.S."/>
            <person name="Holmes I."/>
            <person name="Hoskins R.A."/>
            <person name="Hubisz M.J."/>
            <person name="Hultmark D."/>
            <person name="Huntley M.A."/>
            <person name="Jaffe D.B."/>
            <person name="Jagadeeshan S."/>
            <person name="Jeck W.R."/>
            <person name="Johnson J."/>
            <person name="Jones C.D."/>
            <person name="Jordan W.C."/>
            <person name="Karpen G.H."/>
            <person name="Kataoka E."/>
            <person name="Keightley P.D."/>
            <person name="Kheradpour P."/>
            <person name="Kirkness E.F."/>
            <person name="Koerich L.B."/>
            <person name="Kristiansen K."/>
            <person name="Kudrna D."/>
            <person name="Kulathinal R.J."/>
            <person name="Kumar S."/>
            <person name="Kwok R."/>
            <person name="Lander E."/>
            <person name="Langley C.H."/>
            <person name="Lapoint R."/>
            <person name="Lazzaro B.P."/>
            <person name="Lee S.J."/>
            <person name="Levesque L."/>
            <person name="Li R."/>
            <person name="Lin C.F."/>
            <person name="Lin M.F."/>
            <person name="Lindblad-Toh K."/>
            <person name="Llopart A."/>
            <person name="Long M."/>
            <person name="Low L."/>
            <person name="Lozovsky E."/>
            <person name="Lu J."/>
            <person name="Luo M."/>
            <person name="Machado C.A."/>
            <person name="Makalowski W."/>
            <person name="Marzo M."/>
            <person name="Matsuda M."/>
            <person name="Matzkin L."/>
            <person name="McAllister B."/>
            <person name="McBride C.S."/>
            <person name="McKernan B."/>
            <person name="McKernan K."/>
            <person name="Mendez-Lago M."/>
            <person name="Minx P."/>
            <person name="Mollenhauer M.U."/>
            <person name="Montooth K."/>
            <person name="Mount S.M."/>
            <person name="Mu X."/>
            <person name="Myers E."/>
            <person name="Negre B."/>
            <person name="Newfeld S."/>
            <person name="Nielsen R."/>
            <person name="Noor M.A."/>
            <person name="O'Grady P."/>
            <person name="Pachter L."/>
            <person name="Papaceit M."/>
            <person name="Parisi M.J."/>
            <person name="Parisi M."/>
            <person name="Parts L."/>
            <person name="Pedersen J.S."/>
            <person name="Pesole G."/>
            <person name="Phillippy A.M."/>
            <person name="Ponting C.P."/>
            <person name="Pop M."/>
            <person name="Porcelli D."/>
            <person name="Powell J.R."/>
            <person name="Prohaska S."/>
            <person name="Pruitt K."/>
            <person name="Puig M."/>
            <person name="Quesneville H."/>
            <person name="Ram K.R."/>
            <person name="Rand D."/>
            <person name="Rasmussen M.D."/>
            <person name="Reed L.K."/>
            <person name="Reenan R."/>
            <person name="Reily A."/>
            <person name="Remington K.A."/>
            <person name="Rieger T.T."/>
            <person name="Ritchie M.G."/>
            <person name="Robin C."/>
            <person name="Rogers Y.H."/>
            <person name="Rohde C."/>
            <person name="Rozas J."/>
            <person name="Rubenfield M.J."/>
            <person name="Ruiz A."/>
            <person name="Russo S."/>
            <person name="Salzberg S.L."/>
            <person name="Sanchez-Gracia A."/>
            <person name="Saranga D.J."/>
            <person name="Sato H."/>
            <person name="Schaeffer S.W."/>
            <person name="Schatz M.C."/>
            <person name="Schlenke T."/>
            <person name="Schwartz R."/>
            <person name="Segarra C."/>
            <person name="Singh R.S."/>
            <person name="Sirot L."/>
            <person name="Sirota M."/>
            <person name="Sisneros N.B."/>
            <person name="Smith C.D."/>
            <person name="Smith T.F."/>
            <person name="Spieth J."/>
            <person name="Stage D.E."/>
            <person name="Stark A."/>
            <person name="Stephan W."/>
            <person name="Strausberg R.L."/>
            <person name="Strempel S."/>
            <person name="Sturgill D."/>
            <person name="Sutton G."/>
            <person name="Sutton G.G."/>
            <person name="Tao W."/>
            <person name="Teichmann S."/>
            <person name="Tobari Y.N."/>
            <person name="Tomimura Y."/>
            <person name="Tsolas J.M."/>
            <person name="Valente V.L."/>
            <person name="Venter E."/>
            <person name="Venter J.C."/>
            <person name="Vicario S."/>
            <person name="Vieira F.G."/>
            <person name="Vilella A.J."/>
            <person name="Villasante A."/>
            <person name="Walenz B."/>
            <person name="Wang J."/>
            <person name="Wasserman M."/>
            <person name="Watts T."/>
            <person name="Wilson D."/>
            <person name="Wilson R.K."/>
            <person name="Wing R.A."/>
            <person name="Wolfner M.F."/>
            <person name="Wong A."/>
            <person name="Wong G.K."/>
            <person name="Wu C.I."/>
            <person name="Wu G."/>
            <person name="Yamamoto D."/>
            <person name="Yang H.P."/>
            <person name="Yang S.P."/>
            <person name="Yorke J.A."/>
            <person name="Yoshida K."/>
            <person name="Zdobnov E."/>
            <person name="Zhang P."/>
            <person name="Zhang Y."/>
            <person name="Zimin A.V."/>
            <person name="Baldwin J."/>
            <person name="Abdouelleil A."/>
            <person name="Abdulkadir J."/>
            <person name="Abebe A."/>
            <person name="Abera B."/>
            <person name="Abreu J."/>
            <person name="Acer S.C."/>
            <person name="Aftuck L."/>
            <person name="Alexander A."/>
            <person name="An P."/>
            <person name="Anderson E."/>
            <person name="Anderson S."/>
            <person name="Arachi H."/>
            <person name="Azer M."/>
            <person name="Bachantsang P."/>
            <person name="Barry A."/>
            <person name="Bayul T."/>
            <person name="Berlin A."/>
            <person name="Bessette D."/>
            <person name="Bloom T."/>
            <person name="Blye J."/>
            <person name="Boguslavskiy L."/>
            <person name="Bonnet C."/>
            <person name="Boukhgalter B."/>
            <person name="Bourzgui I."/>
            <person name="Brown A."/>
            <person name="Cahill P."/>
            <person name="Channer S."/>
            <person name="Cheshatsang Y."/>
            <person name="Chuda L."/>
            <person name="Citroen M."/>
            <person name="Collymore A."/>
            <person name="Cooke P."/>
            <person name="Costello M."/>
            <person name="D'Aco K."/>
            <person name="Daza R."/>
            <person name="De Haan G."/>
            <person name="DeGray S."/>
            <person name="DeMaso C."/>
            <person name="Dhargay N."/>
            <person name="Dooley K."/>
            <person name="Dooley E."/>
            <person name="Doricent M."/>
            <person name="Dorje P."/>
            <person name="Dorjee K."/>
            <person name="Dupes A."/>
            <person name="Elong R."/>
            <person name="Falk J."/>
            <person name="Farina A."/>
            <person name="Faro S."/>
            <person name="Ferguson D."/>
            <person name="Fisher S."/>
            <person name="Foley C.D."/>
            <person name="Franke A."/>
            <person name="Friedrich D."/>
            <person name="Gadbois L."/>
            <person name="Gearin G."/>
            <person name="Gearin C.R."/>
            <person name="Giannoukos G."/>
            <person name="Goode T."/>
            <person name="Graham J."/>
            <person name="Grandbois E."/>
            <person name="Grewal S."/>
            <person name="Gyaltsen K."/>
            <person name="Hafez N."/>
            <person name="Hagos B."/>
            <person name="Hall J."/>
            <person name="Henson C."/>
            <person name="Hollinger A."/>
            <person name="Honan T."/>
            <person name="Huard M.D."/>
            <person name="Hughes L."/>
            <person name="Hurhula B."/>
            <person name="Husby M.E."/>
            <person name="Kamat A."/>
            <person name="Kanga B."/>
            <person name="Kashin S."/>
            <person name="Khazanovich D."/>
            <person name="Kisner P."/>
            <person name="Lance K."/>
            <person name="Lara M."/>
            <person name="Lee W."/>
            <person name="Lennon N."/>
            <person name="Letendre F."/>
            <person name="LeVine R."/>
            <person name="Lipovsky A."/>
            <person name="Liu X."/>
            <person name="Liu J."/>
            <person name="Liu S."/>
            <person name="Lokyitsang T."/>
            <person name="Lokyitsang Y."/>
            <person name="Lubonja R."/>
            <person name="Lui A."/>
            <person name="MacDonald P."/>
            <person name="Magnisalis V."/>
            <person name="Maru K."/>
            <person name="Matthews C."/>
            <person name="McCusker W."/>
            <person name="McDonough S."/>
            <person name="Mehta T."/>
            <person name="Meldrim J."/>
            <person name="Meneus L."/>
            <person name="Mihai O."/>
            <person name="Mihalev A."/>
            <person name="Mihova T."/>
            <person name="Mittelman R."/>
            <person name="Mlenga V."/>
            <person name="Montmayeur A."/>
            <person name="Mulrain L."/>
            <person name="Navidi A."/>
            <person name="Naylor J."/>
            <person name="Negash T."/>
            <person name="Nguyen T."/>
            <person name="Nguyen N."/>
            <person name="Nicol R."/>
            <person name="Norbu C."/>
            <person name="Norbu N."/>
            <person name="Novod N."/>
            <person name="O'Neill B."/>
            <person name="Osman S."/>
            <person name="Markiewicz E."/>
            <person name="Oyono O.L."/>
            <person name="Patti C."/>
            <person name="Phunkhang P."/>
            <person name="Pierre F."/>
            <person name="Priest M."/>
            <person name="Raghuraman S."/>
            <person name="Rege F."/>
            <person name="Reyes R."/>
            <person name="Rise C."/>
            <person name="Rogov P."/>
            <person name="Ross K."/>
            <person name="Ryan E."/>
            <person name="Settipalli S."/>
            <person name="Shea T."/>
            <person name="Sherpa N."/>
            <person name="Shi L."/>
            <person name="Shih D."/>
            <person name="Sparrow T."/>
            <person name="Spaulding J."/>
            <person name="Stalker J."/>
            <person name="Stange-Thomann N."/>
            <person name="Stavropoulos S."/>
            <person name="Stone C."/>
            <person name="Strader C."/>
            <person name="Tesfaye S."/>
            <person name="Thomson T."/>
            <person name="Thoulutsang Y."/>
            <person name="Thoulutsang D."/>
            <person name="Topham K."/>
            <person name="Topping I."/>
            <person name="Tsamla T."/>
            <person name="Vassiliev H."/>
            <person name="Vo A."/>
            <person name="Wangchuk T."/>
            <person name="Wangdi T."/>
            <person name="Weiand M."/>
            <person name="Wilkinson J."/>
            <person name="Wilson A."/>
            <person name="Yadav S."/>
            <person name="Young G."/>
            <person name="Yu Q."/>
            <person name="Zembek L."/>
            <person name="Zhong D."/>
            <person name="Zimmer A."/>
            <person name="Zwirko Z."/>
            <person name="Jaffe D.B."/>
            <person name="Alvarez P."/>
            <person name="Brockman W."/>
            <person name="Butler J."/>
            <person name="Chin C."/>
            <person name="Gnerre S."/>
            <person name="Grabherr M."/>
            <person name="Kleber M."/>
            <person name="Mauceli E."/>
            <person name="MacCallum I."/>
        </authorList>
    </citation>
    <scope>NUCLEOTIDE SEQUENCE [LARGE SCALE GENOMIC DNA]</scope>
    <source>
        <strain evidence="3">Rob3c / Tucson 14021-0248.25</strain>
    </source>
</reference>
<dbReference type="HOGENOM" id="CLU_3070934_0_0_1"/>
<feature type="region of interest" description="Disordered" evidence="1">
    <location>
        <begin position="1"/>
        <end position="31"/>
    </location>
</feature>
<evidence type="ECO:0000313" key="2">
    <source>
        <dbReference type="EMBL" id="EDW44117.1"/>
    </source>
</evidence>
<accession>B4IQ96</accession>
<dbReference type="AlphaFoldDB" id="B4IQ96"/>
<evidence type="ECO:0000256" key="1">
    <source>
        <dbReference type="SAM" id="MobiDB-lite"/>
    </source>
</evidence>
<dbReference type="Proteomes" id="UP000001292">
    <property type="component" value="Unassembled WGS sequence"/>
</dbReference>
<feature type="compositionally biased region" description="Polar residues" evidence="1">
    <location>
        <begin position="20"/>
        <end position="31"/>
    </location>
</feature>
<proteinExistence type="predicted"/>
<evidence type="ECO:0000313" key="3">
    <source>
        <dbReference type="Proteomes" id="UP000001292"/>
    </source>
</evidence>
<organism evidence="3">
    <name type="scientific">Drosophila sechellia</name>
    <name type="common">Fruit fly</name>
    <dbReference type="NCBI Taxonomy" id="7238"/>
    <lineage>
        <taxon>Eukaryota</taxon>
        <taxon>Metazoa</taxon>
        <taxon>Ecdysozoa</taxon>
        <taxon>Arthropoda</taxon>
        <taxon>Hexapoda</taxon>
        <taxon>Insecta</taxon>
        <taxon>Pterygota</taxon>
        <taxon>Neoptera</taxon>
        <taxon>Endopterygota</taxon>
        <taxon>Diptera</taxon>
        <taxon>Brachycera</taxon>
        <taxon>Muscomorpha</taxon>
        <taxon>Ephydroidea</taxon>
        <taxon>Drosophilidae</taxon>
        <taxon>Drosophila</taxon>
        <taxon>Sophophora</taxon>
    </lineage>
</organism>
<protein>
    <submittedName>
        <fullName evidence="2">GM13568</fullName>
    </submittedName>
</protein>
<dbReference type="EMBL" id="CH686444">
    <property type="protein sequence ID" value="EDW44117.1"/>
    <property type="molecule type" value="Genomic_DNA"/>
</dbReference>
<sequence length="53" mass="5817">MDYTLQASEPCNGYPLPDLQRSNSTPSPRNSLGITLMTQCVPWGGVSPSPHWK</sequence>